<dbReference type="PROSITE" id="PS50863">
    <property type="entry name" value="B3"/>
    <property type="match status" value="1"/>
</dbReference>
<evidence type="ECO:0000256" key="9">
    <source>
        <dbReference type="ARBA" id="ARBA00037697"/>
    </source>
</evidence>
<evidence type="ECO:0000256" key="1">
    <source>
        <dbReference type="ARBA" id="ARBA00004123"/>
    </source>
</evidence>
<comment type="function">
    <text evidence="9">Auxin response factors (ARFs) are transcriptional factors that bind specifically to the DNA sequence 5'-TGTCTC-3' found in the auxin-responsive promoter elements (AuxREs). Could act as transcriptional activator or repressor. Formation of heterodimers with Aux/IAA proteins may alter their ability to modulate early auxin response genes expression.</text>
</comment>
<keyword evidence="7 10" id="KW-0539">Nucleus</keyword>
<accession>A0ABD1BQH0</accession>
<dbReference type="Gene3D" id="3.10.20.90">
    <property type="entry name" value="Phosphatidylinositol 3-kinase Catalytic Subunit, Chain A, domain 1"/>
    <property type="match status" value="1"/>
</dbReference>
<dbReference type="Pfam" id="PF06507">
    <property type="entry name" value="ARF_AD"/>
    <property type="match status" value="1"/>
</dbReference>
<comment type="similarity">
    <text evidence="2 10">Belongs to the ARF family.</text>
</comment>
<dbReference type="Pfam" id="PF02362">
    <property type="entry name" value="B3"/>
    <property type="match status" value="1"/>
</dbReference>
<evidence type="ECO:0000256" key="4">
    <source>
        <dbReference type="ARBA" id="ARBA00023015"/>
    </source>
</evidence>
<dbReference type="EMBL" id="JBANAX010000182">
    <property type="protein sequence ID" value="KAL1219448.1"/>
    <property type="molecule type" value="Genomic_DNA"/>
</dbReference>
<evidence type="ECO:0000256" key="3">
    <source>
        <dbReference type="ARBA" id="ARBA00011726"/>
    </source>
</evidence>
<comment type="subcellular location">
    <subcellularLocation>
        <location evidence="1 10">Nucleus</location>
    </subcellularLocation>
</comment>
<keyword evidence="8 10" id="KW-0927">Auxin signaling pathway</keyword>
<dbReference type="InterPro" id="IPR010525">
    <property type="entry name" value="ARF_dom"/>
</dbReference>
<evidence type="ECO:0000256" key="2">
    <source>
        <dbReference type="ARBA" id="ARBA00007853"/>
    </source>
</evidence>
<dbReference type="InterPro" id="IPR044835">
    <property type="entry name" value="ARF_plant"/>
</dbReference>
<keyword evidence="5 10" id="KW-0238">DNA-binding</keyword>
<feature type="domain" description="TF-B3" evidence="11">
    <location>
        <begin position="126"/>
        <end position="228"/>
    </location>
</feature>
<dbReference type="GO" id="GO:0003677">
    <property type="term" value="F:DNA binding"/>
    <property type="evidence" value="ECO:0007669"/>
    <property type="project" value="UniProtKB-KW"/>
</dbReference>
<dbReference type="PANTHER" id="PTHR31384">
    <property type="entry name" value="AUXIN RESPONSE FACTOR 4-RELATED"/>
    <property type="match status" value="1"/>
</dbReference>
<dbReference type="GO" id="GO:0009734">
    <property type="term" value="P:auxin-activated signaling pathway"/>
    <property type="evidence" value="ECO:0007669"/>
    <property type="project" value="UniProtKB-KW"/>
</dbReference>
<dbReference type="PROSITE" id="PS51745">
    <property type="entry name" value="PB1"/>
    <property type="match status" value="1"/>
</dbReference>
<keyword evidence="6 10" id="KW-0804">Transcription</keyword>
<dbReference type="Proteomes" id="UP001558713">
    <property type="component" value="Unassembled WGS sequence"/>
</dbReference>
<dbReference type="SUPFAM" id="SSF101936">
    <property type="entry name" value="DNA-binding pseudobarrel domain"/>
    <property type="match status" value="1"/>
</dbReference>
<evidence type="ECO:0000259" key="12">
    <source>
        <dbReference type="PROSITE" id="PS51745"/>
    </source>
</evidence>
<comment type="caution">
    <text evidence="13">The sequence shown here is derived from an EMBL/GenBank/DDBJ whole genome shotgun (WGS) entry which is preliminary data.</text>
</comment>
<evidence type="ECO:0000256" key="5">
    <source>
        <dbReference type="ARBA" id="ARBA00023125"/>
    </source>
</evidence>
<evidence type="ECO:0000256" key="8">
    <source>
        <dbReference type="ARBA" id="ARBA00023294"/>
    </source>
</evidence>
<organism evidence="13 14">
    <name type="scientific">Cardamine amara subsp. amara</name>
    <dbReference type="NCBI Taxonomy" id="228776"/>
    <lineage>
        <taxon>Eukaryota</taxon>
        <taxon>Viridiplantae</taxon>
        <taxon>Streptophyta</taxon>
        <taxon>Embryophyta</taxon>
        <taxon>Tracheophyta</taxon>
        <taxon>Spermatophyta</taxon>
        <taxon>Magnoliopsida</taxon>
        <taxon>eudicotyledons</taxon>
        <taxon>Gunneridae</taxon>
        <taxon>Pentapetalae</taxon>
        <taxon>rosids</taxon>
        <taxon>malvids</taxon>
        <taxon>Brassicales</taxon>
        <taxon>Brassicaceae</taxon>
        <taxon>Cardamineae</taxon>
        <taxon>Cardamine</taxon>
    </lineage>
</organism>
<name>A0ABD1BQH0_CARAN</name>
<dbReference type="PANTHER" id="PTHR31384:SF164">
    <property type="entry name" value="AUXIN RESPONSE FACTOR 12-RELATED"/>
    <property type="match status" value="1"/>
</dbReference>
<dbReference type="InterPro" id="IPR033389">
    <property type="entry name" value="AUX/IAA_dom"/>
</dbReference>
<dbReference type="Gene3D" id="2.40.330.10">
    <property type="entry name" value="DNA-binding pseudobarrel domain"/>
    <property type="match status" value="1"/>
</dbReference>
<gene>
    <name evidence="13" type="ORF">V5N11_015488</name>
</gene>
<dbReference type="SMART" id="SM01019">
    <property type="entry name" value="B3"/>
    <property type="match status" value="1"/>
</dbReference>
<dbReference type="GO" id="GO:0005634">
    <property type="term" value="C:nucleus"/>
    <property type="evidence" value="ECO:0007669"/>
    <property type="project" value="UniProtKB-SubCell"/>
</dbReference>
<evidence type="ECO:0000313" key="13">
    <source>
        <dbReference type="EMBL" id="KAL1219448.1"/>
    </source>
</evidence>
<evidence type="ECO:0000256" key="6">
    <source>
        <dbReference type="ARBA" id="ARBA00023163"/>
    </source>
</evidence>
<feature type="domain" description="PB1" evidence="12">
    <location>
        <begin position="517"/>
        <end position="614"/>
    </location>
</feature>
<dbReference type="InterPro" id="IPR053793">
    <property type="entry name" value="PB1-like"/>
</dbReference>
<dbReference type="FunFam" id="2.30.30.1040:FF:000001">
    <property type="entry name" value="Auxin response factor"/>
    <property type="match status" value="1"/>
</dbReference>
<keyword evidence="14" id="KW-1185">Reference proteome</keyword>
<evidence type="ECO:0000256" key="7">
    <source>
        <dbReference type="ARBA" id="ARBA00023242"/>
    </source>
</evidence>
<dbReference type="Gene3D" id="2.30.30.1040">
    <property type="match status" value="1"/>
</dbReference>
<sequence length="617" mass="70247">MEDNDVVNERPELLDIVNESNNSMDEKLWELCAGTVCTLPKVGETIYYFPQGHMELVKPFSREELNQIKPIFELPSKLQCRVVAIHRKTEKDTDEVYAQITLMPDTTNDIIPPPNGNQQRPMFHSFTKVLTASDSSPHGGLSLLRKHASECLPPLDMSHPQPSQILVAKDLHGNVWKFKHSFRGTPRRHLLTSGWNAFVTSKRLVAGDSVLFLRGETGEMRVGIRRAGHKQDNIPSSLLSTESMRHGMITSAVHAFNKQCIFVVVYKPRSSQFVVSYDKYVDAVNNKFNVGSRFTMRFEGEHFLERRYSGTVIGIKDFSPHWKDSEWRNLQVQWDEVASFPRPDNISLWEIDNLSPSSNIIESNLPKNKRFRQTNEIGSTSSNLGIPAIYQAQEIRQPSMSSLLTVPQLTCHDATEDSTTSSGWKMTCSVPTMPTPNNNNSQIVLPMKETIITNATTSCTLFGVDLTPPPEPKDLMGPINSYQKYEISKLSQGKKLERTQTRTSQKQVQNKQLYPTRRCTKVQMQGVTIGRAVDFTVLNGYDQLIKELEKLFDLKGELQTCNQLELLFIDKKGDMMLVGDYPWPEFCNIVKKIFICSKEEVKKMKSTRIFSQPNQQY</sequence>
<dbReference type="InterPro" id="IPR003340">
    <property type="entry name" value="B3_DNA-bd"/>
</dbReference>
<dbReference type="AlphaFoldDB" id="A0ABD1BQH0"/>
<evidence type="ECO:0000313" key="14">
    <source>
        <dbReference type="Proteomes" id="UP001558713"/>
    </source>
</evidence>
<proteinExistence type="inferred from homology"/>
<keyword evidence="4 10" id="KW-0805">Transcription regulation</keyword>
<dbReference type="Pfam" id="PF02309">
    <property type="entry name" value="AUX_IAA"/>
    <property type="match status" value="2"/>
</dbReference>
<protein>
    <recommendedName>
        <fullName evidence="10">Auxin response factor</fullName>
    </recommendedName>
</protein>
<evidence type="ECO:0000256" key="10">
    <source>
        <dbReference type="RuleBase" id="RU004561"/>
    </source>
</evidence>
<dbReference type="InterPro" id="IPR015300">
    <property type="entry name" value="DNA-bd_pseudobarrel_sf"/>
</dbReference>
<comment type="subunit">
    <text evidence="3 10">Homodimers and heterodimers.</text>
</comment>
<dbReference type="CDD" id="cd10017">
    <property type="entry name" value="B3_DNA"/>
    <property type="match status" value="1"/>
</dbReference>
<dbReference type="SUPFAM" id="SSF54277">
    <property type="entry name" value="CAD &amp; PB1 domains"/>
    <property type="match status" value="1"/>
</dbReference>
<dbReference type="FunFam" id="2.40.330.10:FF:000001">
    <property type="entry name" value="Auxin response factor"/>
    <property type="match status" value="1"/>
</dbReference>
<evidence type="ECO:0000259" key="11">
    <source>
        <dbReference type="PROSITE" id="PS50863"/>
    </source>
</evidence>
<reference evidence="13 14" key="1">
    <citation type="submission" date="2024-04" db="EMBL/GenBank/DDBJ databases">
        <title>Genome assembly C_amara_ONT_v2.</title>
        <authorList>
            <person name="Yant L."/>
            <person name="Moore C."/>
            <person name="Slenker M."/>
        </authorList>
    </citation>
    <scope>NUCLEOTIDE SEQUENCE [LARGE SCALE GENOMIC DNA]</scope>
    <source>
        <tissue evidence="13">Leaf</tissue>
    </source>
</reference>